<proteinExistence type="predicted"/>
<feature type="transmembrane region" description="Helical" evidence="6">
    <location>
        <begin position="290"/>
        <end position="308"/>
    </location>
</feature>
<feature type="transmembrane region" description="Helical" evidence="6">
    <location>
        <begin position="144"/>
        <end position="165"/>
    </location>
</feature>
<evidence type="ECO:0000256" key="2">
    <source>
        <dbReference type="ARBA" id="ARBA00022692"/>
    </source>
</evidence>
<dbReference type="PANTHER" id="PTHR12570:SF86">
    <property type="entry name" value="ADR321CP"/>
    <property type="match status" value="1"/>
</dbReference>
<dbReference type="RefSeq" id="XP_060459823.1">
    <property type="nucleotide sequence ID" value="XM_060603539.1"/>
</dbReference>
<feature type="transmembrane region" description="Helical" evidence="6">
    <location>
        <begin position="103"/>
        <end position="124"/>
    </location>
</feature>
<feature type="transmembrane region" description="Helical" evidence="6">
    <location>
        <begin position="351"/>
        <end position="371"/>
    </location>
</feature>
<dbReference type="PANTHER" id="PTHR12570">
    <property type="match status" value="1"/>
</dbReference>
<dbReference type="GO" id="GO:0015095">
    <property type="term" value="F:magnesium ion transmembrane transporter activity"/>
    <property type="evidence" value="ECO:0007669"/>
    <property type="project" value="InterPro"/>
</dbReference>
<feature type="region of interest" description="Disordered" evidence="5">
    <location>
        <begin position="525"/>
        <end position="572"/>
    </location>
</feature>
<evidence type="ECO:0000256" key="3">
    <source>
        <dbReference type="ARBA" id="ARBA00022989"/>
    </source>
</evidence>
<dbReference type="Proteomes" id="UP001233271">
    <property type="component" value="Chromosome 7a"/>
</dbReference>
<dbReference type="InterPro" id="IPR008521">
    <property type="entry name" value="Mg_trans_NIPA"/>
</dbReference>
<evidence type="ECO:0000256" key="5">
    <source>
        <dbReference type="SAM" id="MobiDB-lite"/>
    </source>
</evidence>
<dbReference type="KEGG" id="ccac:CcaHIS019_0701300"/>
<organism evidence="7 8">
    <name type="scientific">Cutaneotrichosporon cavernicola</name>
    <dbReference type="NCBI Taxonomy" id="279322"/>
    <lineage>
        <taxon>Eukaryota</taxon>
        <taxon>Fungi</taxon>
        <taxon>Dikarya</taxon>
        <taxon>Basidiomycota</taxon>
        <taxon>Agaricomycotina</taxon>
        <taxon>Tremellomycetes</taxon>
        <taxon>Trichosporonales</taxon>
        <taxon>Trichosporonaceae</taxon>
        <taxon>Cutaneotrichosporon</taxon>
    </lineage>
</organism>
<accession>A0AA48L9Y5</accession>
<evidence type="ECO:0000313" key="8">
    <source>
        <dbReference type="Proteomes" id="UP001233271"/>
    </source>
</evidence>
<feature type="transmembrane region" description="Helical" evidence="6">
    <location>
        <begin position="314"/>
        <end position="339"/>
    </location>
</feature>
<protein>
    <recommendedName>
        <fullName evidence="9">DUF803-domain-containing protein</fullName>
    </recommendedName>
</protein>
<keyword evidence="3 6" id="KW-1133">Transmembrane helix</keyword>
<keyword evidence="2 6" id="KW-0812">Transmembrane</keyword>
<dbReference type="AlphaFoldDB" id="A0AA48L9Y5"/>
<keyword evidence="8" id="KW-1185">Reference proteome</keyword>
<comment type="subcellular location">
    <subcellularLocation>
        <location evidence="1">Membrane</location>
        <topology evidence="1">Multi-pass membrane protein</topology>
    </subcellularLocation>
</comment>
<name>A0AA48L9Y5_9TREE</name>
<dbReference type="EMBL" id="AP028218">
    <property type="protein sequence ID" value="BEI94558.1"/>
    <property type="molecule type" value="Genomic_DNA"/>
</dbReference>
<dbReference type="Pfam" id="PF05653">
    <property type="entry name" value="Mg_trans_NIPA"/>
    <property type="match status" value="2"/>
</dbReference>
<evidence type="ECO:0000256" key="1">
    <source>
        <dbReference type="ARBA" id="ARBA00004141"/>
    </source>
</evidence>
<feature type="transmembrane region" description="Helical" evidence="6">
    <location>
        <begin position="49"/>
        <end position="70"/>
    </location>
</feature>
<dbReference type="GO" id="GO:0016020">
    <property type="term" value="C:membrane"/>
    <property type="evidence" value="ECO:0007669"/>
    <property type="project" value="UniProtKB-SubCell"/>
</dbReference>
<evidence type="ECO:0000256" key="6">
    <source>
        <dbReference type="SAM" id="Phobius"/>
    </source>
</evidence>
<evidence type="ECO:0000313" key="7">
    <source>
        <dbReference type="EMBL" id="BEI94558.1"/>
    </source>
</evidence>
<evidence type="ECO:0008006" key="9">
    <source>
        <dbReference type="Google" id="ProtNLM"/>
    </source>
</evidence>
<sequence length="604" mass="64204">MGVPVVLAIVVGLACSFIQSLGLTIQRKSHVQDEALPLEHRTRAVRRPLWIIGFAIYISSNIFGSVFQIGALPIVVLAPLGGVSLLWNSVLAHVLLGESFTSAMLLGTVFIATGAVLIAIFGVVQDGNHSLDELLHLWARGPFIAFFTVVCLAVLLVLAAAHMTAWRVRRRGIRLDDSPSNYASPHIEATIPFRPVNSSPRGSISSISGLGLGLDVGENANGVDKTVRFAELDRPEDHTLMFCGLAFAAASGTLSGLCLVLAKSAIELVIATIEFWSTGRGQNEFTRIQSWFMLAGLVAVAVLQIFYLNFSLTFASPALICPLAFCFYNLASIFDGLVFYNQLDRLSAHQIVLVSIGVAVLLVGVWAVSAVQPTGDGGVEVGTWAEEGDMEQTWLEEAVVDEPFDDAHEVLEPAHGAVTVSDADSAQTHDHDHPVSAPSVRSPPPKLTRIDAAGAASANIGTGPYTGAGSPVSPTLPRRRRPRYGTLIPDLAPNGGMPTGFAFGIGAASPGFALRSNSVSHRLPAIHQRSPSISQRPALPSPSHRRARAQSEAGDNRPPRARVRMSLPAGPNEDVAATLAAWDDEPPRRTIIGRVFGSGGVKLP</sequence>
<feature type="transmembrane region" description="Helical" evidence="6">
    <location>
        <begin position="76"/>
        <end position="96"/>
    </location>
</feature>
<gene>
    <name evidence="7" type="ORF">CcaverHIS019_0701300</name>
</gene>
<evidence type="ECO:0000256" key="4">
    <source>
        <dbReference type="ARBA" id="ARBA00023136"/>
    </source>
</evidence>
<reference evidence="7" key="1">
    <citation type="journal article" date="2023" name="BMC Genomics">
        <title>Chromosome-level genome assemblies of Cutaneotrichosporon spp. (Trichosporonales, Basidiomycota) reveal imbalanced evolution between nucleotide sequences and chromosome synteny.</title>
        <authorList>
            <person name="Kobayashi Y."/>
            <person name="Kayamori A."/>
            <person name="Aoki K."/>
            <person name="Shiwa Y."/>
            <person name="Matsutani M."/>
            <person name="Fujita N."/>
            <person name="Sugita T."/>
            <person name="Iwasaki W."/>
            <person name="Tanaka N."/>
            <person name="Takashima M."/>
        </authorList>
    </citation>
    <scope>NUCLEOTIDE SEQUENCE</scope>
    <source>
        <strain evidence="7">HIS019</strain>
    </source>
</reference>
<dbReference type="SUPFAM" id="SSF103481">
    <property type="entry name" value="Multidrug resistance efflux transporter EmrE"/>
    <property type="match status" value="1"/>
</dbReference>
<keyword evidence="4 6" id="KW-0472">Membrane</keyword>
<feature type="transmembrane region" description="Helical" evidence="6">
    <location>
        <begin position="6"/>
        <end position="25"/>
    </location>
</feature>
<dbReference type="GeneID" id="85498428"/>
<dbReference type="InterPro" id="IPR037185">
    <property type="entry name" value="EmrE-like"/>
</dbReference>
<feature type="region of interest" description="Disordered" evidence="5">
    <location>
        <begin position="421"/>
        <end position="491"/>
    </location>
</feature>